<dbReference type="InterPro" id="IPR007481">
    <property type="entry name" value="SspB"/>
</dbReference>
<evidence type="ECO:0000313" key="2">
    <source>
        <dbReference type="EMBL" id="VAW10540.1"/>
    </source>
</evidence>
<feature type="region of interest" description="Disordered" evidence="1">
    <location>
        <begin position="124"/>
        <end position="165"/>
    </location>
</feature>
<dbReference type="EMBL" id="UOEM01000016">
    <property type="protein sequence ID" value="VAW10540.1"/>
    <property type="molecule type" value="Genomic_DNA"/>
</dbReference>
<evidence type="ECO:0000256" key="1">
    <source>
        <dbReference type="SAM" id="MobiDB-lite"/>
    </source>
</evidence>
<protein>
    <recommendedName>
        <fullName evidence="3">Stringent starvation protein B</fullName>
    </recommendedName>
</protein>
<dbReference type="SUPFAM" id="SSF101738">
    <property type="entry name" value="SspB-like"/>
    <property type="match status" value="1"/>
</dbReference>
<accession>A0A3B0T0X0</accession>
<dbReference type="AlphaFoldDB" id="A0A3B0T0X0"/>
<proteinExistence type="predicted"/>
<sequence length="165" mass="18196">MADNKLDYQKMTQDALRGVVRAALKIAARDGLPGDHHFFVAFSTGAPGVNISARLRERHPEEMTIVIQHQYWDLDVTQNKFTIKLSFNNIPETLVVPFAAVKGFLDPSVQFGLQFETGTIKAPSAEAETLVKTPTPDEPDENASDTAISDPKPSEVVSLDAFRKK</sequence>
<dbReference type="InterPro" id="IPR036760">
    <property type="entry name" value="SspB-like_sf"/>
</dbReference>
<dbReference type="Pfam" id="PF04386">
    <property type="entry name" value="SspB"/>
    <property type="match status" value="1"/>
</dbReference>
<evidence type="ECO:0008006" key="3">
    <source>
        <dbReference type="Google" id="ProtNLM"/>
    </source>
</evidence>
<gene>
    <name evidence="2" type="ORF">MNBD_ALPHA09-1518</name>
</gene>
<organism evidence="2">
    <name type="scientific">hydrothermal vent metagenome</name>
    <dbReference type="NCBI Taxonomy" id="652676"/>
    <lineage>
        <taxon>unclassified sequences</taxon>
        <taxon>metagenomes</taxon>
        <taxon>ecological metagenomes</taxon>
    </lineage>
</organism>
<reference evidence="2" key="1">
    <citation type="submission" date="2018-06" db="EMBL/GenBank/DDBJ databases">
        <authorList>
            <person name="Zhirakovskaya E."/>
        </authorList>
    </citation>
    <scope>NUCLEOTIDE SEQUENCE</scope>
</reference>
<dbReference type="Gene3D" id="2.30.30.220">
    <property type="entry name" value="SspB-like"/>
    <property type="match status" value="1"/>
</dbReference>
<name>A0A3B0T0X0_9ZZZZ</name>